<evidence type="ECO:0000256" key="1">
    <source>
        <dbReference type="ARBA" id="ARBA00004496"/>
    </source>
</evidence>
<dbReference type="SFLD" id="SFLDG01140">
    <property type="entry name" value="C2.B:_Phosphomannomutase_and_P"/>
    <property type="match status" value="1"/>
</dbReference>
<evidence type="ECO:0000256" key="6">
    <source>
        <dbReference type="ARBA" id="ARBA00022490"/>
    </source>
</evidence>
<gene>
    <name evidence="15" type="primary">SEC53</name>
    <name evidence="15" type="ORF">EHP00_1354</name>
</gene>
<feature type="binding site" evidence="11">
    <location>
        <position position="145"/>
    </location>
    <ligand>
        <name>alpha-D-mannose 1-phosphate</name>
        <dbReference type="ChEBI" id="CHEBI:58409"/>
    </ligand>
</feature>
<evidence type="ECO:0000313" key="15">
    <source>
        <dbReference type="EMBL" id="OQS53650.1"/>
    </source>
</evidence>
<dbReference type="GO" id="GO:0046872">
    <property type="term" value="F:metal ion binding"/>
    <property type="evidence" value="ECO:0007669"/>
    <property type="project" value="UniProtKB-KW"/>
</dbReference>
<dbReference type="InterPro" id="IPR005002">
    <property type="entry name" value="PMM"/>
</dbReference>
<feature type="binding site" evidence="11">
    <location>
        <position position="201"/>
    </location>
    <ligand>
        <name>alpha-D-mannose 1-phosphate</name>
        <dbReference type="ChEBI" id="CHEBI:58409"/>
    </ligand>
</feature>
<keyword evidence="14" id="KW-0472">Membrane</keyword>
<comment type="cofactor">
    <cofactor evidence="12">
        <name>Mg(2+)</name>
        <dbReference type="ChEBI" id="CHEBI:18420"/>
    </cofactor>
</comment>
<evidence type="ECO:0000256" key="3">
    <source>
        <dbReference type="ARBA" id="ARBA00009736"/>
    </source>
</evidence>
<evidence type="ECO:0000256" key="10">
    <source>
        <dbReference type="PIRSR" id="PIRSR605002-1"/>
    </source>
</evidence>
<keyword evidence="14" id="KW-1133">Transmembrane helix</keyword>
<evidence type="ECO:0000256" key="11">
    <source>
        <dbReference type="PIRSR" id="PIRSR605002-2"/>
    </source>
</evidence>
<comment type="function">
    <text evidence="13">Involved in the synthesis of the GDP-mannose and dolichol-phosphate-mannose required for a number of critical mannosyl transfer reactions.</text>
</comment>
<dbReference type="GO" id="GO:0004615">
    <property type="term" value="F:phosphomannomutase activity"/>
    <property type="evidence" value="ECO:0007669"/>
    <property type="project" value="UniProtKB-EC"/>
</dbReference>
<dbReference type="InterPro" id="IPR043169">
    <property type="entry name" value="PMM_cap"/>
</dbReference>
<feature type="binding site" evidence="12">
    <location>
        <position position="245"/>
    </location>
    <ligand>
        <name>Mg(2+)</name>
        <dbReference type="ChEBI" id="CHEBI:18420"/>
        <label>1</label>
    </ligand>
</feature>
<evidence type="ECO:0000256" key="7">
    <source>
        <dbReference type="ARBA" id="ARBA00022723"/>
    </source>
</evidence>
<keyword evidence="14" id="KW-0812">Transmembrane</keyword>
<dbReference type="GO" id="GO:0006487">
    <property type="term" value="P:protein N-linked glycosylation"/>
    <property type="evidence" value="ECO:0007669"/>
    <property type="project" value="TreeGrafter"/>
</dbReference>
<dbReference type="Proteomes" id="UP000192758">
    <property type="component" value="Unassembled WGS sequence"/>
</dbReference>
<feature type="active site" description="Nucleophile" evidence="10">
    <location>
        <position position="34"/>
    </location>
</feature>
<dbReference type="InterPro" id="IPR006379">
    <property type="entry name" value="HAD-SF_hydro_IIB"/>
</dbReference>
<evidence type="ECO:0000313" key="16">
    <source>
        <dbReference type="Proteomes" id="UP000192758"/>
    </source>
</evidence>
<dbReference type="OrthoDB" id="10264771at2759"/>
<dbReference type="NCBIfam" id="TIGR01484">
    <property type="entry name" value="HAD-SF-IIB"/>
    <property type="match status" value="1"/>
</dbReference>
<organism evidence="15 16">
    <name type="scientific">Ecytonucleospora hepatopenaei</name>
    <dbReference type="NCBI Taxonomy" id="646526"/>
    <lineage>
        <taxon>Eukaryota</taxon>
        <taxon>Fungi</taxon>
        <taxon>Fungi incertae sedis</taxon>
        <taxon>Microsporidia</taxon>
        <taxon>Enterocytozoonidae</taxon>
        <taxon>Ecytonucleospora</taxon>
    </lineage>
</organism>
<evidence type="ECO:0000256" key="4">
    <source>
        <dbReference type="ARBA" id="ARBA00011738"/>
    </source>
</evidence>
<dbReference type="STRING" id="646526.A0A1W0E337"/>
<dbReference type="AlphaFoldDB" id="A0A1W0E337"/>
<comment type="subunit">
    <text evidence="4 13">Homodimer.</text>
</comment>
<feature type="binding site" evidence="11">
    <location>
        <position position="203"/>
    </location>
    <ligand>
        <name>alpha-D-mannose 1-phosphate</name>
        <dbReference type="ChEBI" id="CHEBI:58409"/>
    </ligand>
</feature>
<evidence type="ECO:0000256" key="5">
    <source>
        <dbReference type="ARBA" id="ARBA00012730"/>
    </source>
</evidence>
<evidence type="ECO:0000256" key="9">
    <source>
        <dbReference type="ARBA" id="ARBA00023235"/>
    </source>
</evidence>
<feature type="binding site" evidence="12">
    <location>
        <position position="240"/>
    </location>
    <ligand>
        <name>Mg(2+)</name>
        <dbReference type="ChEBI" id="CHEBI:18420"/>
        <label>1</label>
    </ligand>
</feature>
<keyword evidence="6 13" id="KW-0963">Cytoplasm</keyword>
<dbReference type="Pfam" id="PF03332">
    <property type="entry name" value="PMM"/>
    <property type="match status" value="1"/>
</dbReference>
<keyword evidence="16" id="KW-1185">Reference proteome</keyword>
<dbReference type="PANTHER" id="PTHR10466">
    <property type="entry name" value="PHOSPHOMANNOMUTASE"/>
    <property type="match status" value="1"/>
</dbReference>
<dbReference type="InterPro" id="IPR023214">
    <property type="entry name" value="HAD_sf"/>
</dbReference>
<feature type="active site" description="Proton donor/acceptor" evidence="10">
    <location>
        <position position="36"/>
    </location>
</feature>
<feature type="binding site" evidence="12">
    <location>
        <position position="34"/>
    </location>
    <ligand>
        <name>Mg(2+)</name>
        <dbReference type="ChEBI" id="CHEBI:18420"/>
        <label>1</label>
    </ligand>
</feature>
<dbReference type="VEuPathDB" id="MicrosporidiaDB:EHP00_1354"/>
<dbReference type="SFLD" id="SFLDS00003">
    <property type="entry name" value="Haloacid_Dehalogenase"/>
    <property type="match status" value="1"/>
</dbReference>
<feature type="binding site" evidence="12">
    <location>
        <position position="228"/>
    </location>
    <ligand>
        <name>Mg(2+)</name>
        <dbReference type="ChEBI" id="CHEBI:18420"/>
        <label>1</label>
    </ligand>
</feature>
<protein>
    <recommendedName>
        <fullName evidence="5 13">Phosphomannomutase</fullName>
        <ecNumber evidence="5 13">5.4.2.8</ecNumber>
    </recommendedName>
</protein>
<evidence type="ECO:0000256" key="12">
    <source>
        <dbReference type="PIRSR" id="PIRSR605002-3"/>
    </source>
</evidence>
<dbReference type="Gene3D" id="3.30.1240.20">
    <property type="match status" value="1"/>
</dbReference>
<dbReference type="CDD" id="cd02585">
    <property type="entry name" value="HAD_PMM"/>
    <property type="match status" value="1"/>
</dbReference>
<dbReference type="EC" id="5.4.2.8" evidence="5 13"/>
<feature type="binding site" evidence="11">
    <location>
        <position position="163"/>
    </location>
    <ligand>
        <name>alpha-D-mannose 1-phosphate</name>
        <dbReference type="ChEBI" id="CHEBI:58409"/>
    </ligand>
</feature>
<keyword evidence="9 13" id="KW-0413">Isomerase</keyword>
<comment type="similarity">
    <text evidence="3 13">Belongs to the eukaryotic PMM family.</text>
</comment>
<keyword evidence="7 12" id="KW-0479">Metal-binding</keyword>
<dbReference type="GO" id="GO:0005829">
    <property type="term" value="C:cytosol"/>
    <property type="evidence" value="ECO:0007669"/>
    <property type="project" value="TreeGrafter"/>
</dbReference>
<comment type="pathway">
    <text evidence="2 13">Nucleotide-sugar biosynthesis; GDP-alpha-D-mannose biosynthesis; alpha-D-mannose 1-phosphate from D-fructose 6-phosphate: step 2/2.</text>
</comment>
<dbReference type="EMBL" id="MNPJ01000027">
    <property type="protein sequence ID" value="OQS53650.1"/>
    <property type="molecule type" value="Genomic_DNA"/>
</dbReference>
<dbReference type="GO" id="GO:0006013">
    <property type="term" value="P:mannose metabolic process"/>
    <property type="evidence" value="ECO:0007669"/>
    <property type="project" value="TreeGrafter"/>
</dbReference>
<dbReference type="UniPathway" id="UPA00126">
    <property type="reaction ID" value="UER00424"/>
</dbReference>
<name>A0A1W0E337_9MICR</name>
<dbReference type="SUPFAM" id="SSF56784">
    <property type="entry name" value="HAD-like"/>
    <property type="match status" value="1"/>
</dbReference>
<dbReference type="PANTHER" id="PTHR10466:SF0">
    <property type="entry name" value="PHOSPHOMANNOMUTASE"/>
    <property type="match status" value="1"/>
</dbReference>
<proteinExistence type="inferred from homology"/>
<feature type="binding site" evidence="11">
    <location>
        <position position="156"/>
    </location>
    <ligand>
        <name>alpha-D-mannose 1-phosphate</name>
        <dbReference type="ChEBI" id="CHEBI:58409"/>
    </ligand>
</feature>
<dbReference type="InterPro" id="IPR036412">
    <property type="entry name" value="HAD-like_sf"/>
</dbReference>
<keyword evidence="8 12" id="KW-0460">Magnesium</keyword>
<comment type="catalytic activity">
    <reaction evidence="13">
        <text>alpha-D-mannose 1-phosphate = D-mannose 6-phosphate</text>
        <dbReference type="Rhea" id="RHEA:11140"/>
        <dbReference type="ChEBI" id="CHEBI:58409"/>
        <dbReference type="ChEBI" id="CHEBI:58735"/>
        <dbReference type="EC" id="5.4.2.8"/>
    </reaction>
</comment>
<evidence type="ECO:0000256" key="8">
    <source>
        <dbReference type="ARBA" id="ARBA00022842"/>
    </source>
</evidence>
<feature type="binding site" evidence="12">
    <location>
        <position position="36"/>
    </location>
    <ligand>
        <name>Mg(2+)</name>
        <dbReference type="ChEBI" id="CHEBI:18420"/>
        <label>1</label>
    </ligand>
</feature>
<evidence type="ECO:0000256" key="13">
    <source>
        <dbReference type="RuleBase" id="RU361118"/>
    </source>
</evidence>
<evidence type="ECO:0000256" key="2">
    <source>
        <dbReference type="ARBA" id="ARBA00004699"/>
    </source>
</evidence>
<evidence type="ECO:0000256" key="14">
    <source>
        <dbReference type="SAM" id="Phobius"/>
    </source>
</evidence>
<reference evidence="15 16" key="1">
    <citation type="journal article" date="2017" name="Environ. Microbiol.">
        <title>Decay of the glycolytic pathway and adaptation to intranuclear parasitism within Enterocytozoonidae microsporidia.</title>
        <authorList>
            <person name="Wiredu Boakye D."/>
            <person name="Jaroenlak P."/>
            <person name="Prachumwat A."/>
            <person name="Williams T.A."/>
            <person name="Bateman K.S."/>
            <person name="Itsathitphaisarn O."/>
            <person name="Sritunyalucksana K."/>
            <person name="Paszkiewicz K.H."/>
            <person name="Moore K.A."/>
            <person name="Stentiford G.D."/>
            <person name="Williams B.A."/>
        </authorList>
    </citation>
    <scope>NUCLEOTIDE SEQUENCE [LARGE SCALE GENOMIC DNA]</scope>
    <source>
        <strain evidence="15 16">TH1</strain>
    </source>
</reference>
<accession>A0A1W0E337</accession>
<dbReference type="Gene3D" id="3.40.50.1000">
    <property type="entry name" value="HAD superfamily/HAD-like"/>
    <property type="match status" value="1"/>
</dbReference>
<dbReference type="GO" id="GO:0009298">
    <property type="term" value="P:GDP-mannose biosynthetic process"/>
    <property type="evidence" value="ECO:0007669"/>
    <property type="project" value="UniProtKB-UniPathway"/>
</dbReference>
<feature type="binding site" evidence="11">
    <location>
        <position position="43"/>
    </location>
    <ligand>
        <name>alpha-D-mannose 1-phosphate</name>
        <dbReference type="ChEBI" id="CHEBI:58409"/>
    </ligand>
</feature>
<dbReference type="SFLD" id="SFLDG01143">
    <property type="entry name" value="C2.B.3:_Phosphomannomutase_Lik"/>
    <property type="match status" value="1"/>
</dbReference>
<dbReference type="FunFam" id="3.30.1240.20:FF:000001">
    <property type="entry name" value="Phosphomannomutase"/>
    <property type="match status" value="1"/>
</dbReference>
<feature type="transmembrane region" description="Helical" evidence="14">
    <location>
        <begin position="6"/>
        <end position="23"/>
    </location>
</feature>
<comment type="caution">
    <text evidence="15">The sequence shown here is derived from an EMBL/GenBank/DDBJ whole genome shotgun (WGS) entry which is preliminary data.</text>
</comment>
<sequence length="274" mass="31591">MPIYLFVYNLCNISIMFVFSFITHMENNTLFLFDVDGTLTKSRCVAPDKILKMLKELKKQVNIAFVGGSDLPKQKEQIGDDLLQIFTYGFPENGVRYYKDEKLVSEESFITFLGEENFKKLINRFLCILSKTECPVKRGTFIETRRSMVNVSPVGRSCTQEERIAFNEYDKKHKVRENIVEEVREFCGQMDVVCSIGGQISIDVFPKGWDKTYCLRHIKEEKIVFFGDMTHKGGNDYEIYTHPKTKGISVNGPEDTLIKVNEVLKEMGLNPIDL</sequence>
<comment type="subcellular location">
    <subcellularLocation>
        <location evidence="1 13">Cytoplasm</location>
    </subcellularLocation>
</comment>